<dbReference type="SUPFAM" id="SSF52540">
    <property type="entry name" value="P-loop containing nucleoside triphosphate hydrolases"/>
    <property type="match status" value="1"/>
</dbReference>
<gene>
    <name evidence="2" type="ORF">EAS61_35565</name>
</gene>
<evidence type="ECO:0008006" key="4">
    <source>
        <dbReference type="Google" id="ProtNLM"/>
    </source>
</evidence>
<evidence type="ECO:0000256" key="1">
    <source>
        <dbReference type="SAM" id="MobiDB-lite"/>
    </source>
</evidence>
<evidence type="ECO:0000313" key="3">
    <source>
        <dbReference type="Proteomes" id="UP000290174"/>
    </source>
</evidence>
<name>A0A4V1KUU5_9BRAD</name>
<dbReference type="Gene3D" id="3.40.50.300">
    <property type="entry name" value="P-loop containing nucleotide triphosphate hydrolases"/>
    <property type="match status" value="1"/>
</dbReference>
<dbReference type="EMBL" id="RKMK01000055">
    <property type="protein sequence ID" value="RXG85699.1"/>
    <property type="molecule type" value="Genomic_DNA"/>
</dbReference>
<evidence type="ECO:0000313" key="2">
    <source>
        <dbReference type="EMBL" id="RXG85699.1"/>
    </source>
</evidence>
<dbReference type="Proteomes" id="UP000290174">
    <property type="component" value="Unassembled WGS sequence"/>
</dbReference>
<sequence length="1741" mass="192839">MPEETYQPAQIAAPAATGGAGPQFETKVGAFYVLPLLSGGEPRGLPGATVRSVAFQQRVAEHPLDDVVVKGINRDGSPATLEIQVKRGLTFTASDTEFRDVVGQIWEAAQKPDSATSRYELAAAIARTTTRVERACQEVLHWARQLADGATFAAHINRPTFASDAMRSFVDVFRANLALAGAPTDDETVWRLLRRFQILAFDFESTGSDYDHRAREQLRWILAPDQADRANDLWPVLIDLVGASARAAGAMDRATVVTTLEQQHGVRFTAHPYVGPIYERLTEAAEQALDEIDESVGGVRLARNRLIDDADNLLHQHPLMLIQGRPGVGKSAVMKHLAVRLQAEGCVLALRRGRIISGGWPVMAHTIGWAGTQAELFNELGAGGGATLFIDNIDQIDDAGEWATVTDLLSQAARSQGWRVVATCGVESDDWKTKLPARVRAAGIGSLVVAALSDEEKAELSSQNQALALILADGHPAKGIAENLFYLSRLVELGVAQDASIATELDLARLWWRYGGGRSEDDRRFARLKLLRAIGAQAISNPSQATFNVDNLESATVVELLRLESLREEIRGASVTFRHDVLRDWTIGFQLYEDANLLAAQPMGRPLPAVLARGLEIAARLALADDPSGQRWLALLAIAEGEGCHGSWKRPILLALPRSEDSLTFFVALTPVLLEAGGRRLREIIRLVIAVESEPLAALIARVRPDIAPPAAGGGDFIAPKGPSWVPLVIWLTISAKSLPTELIPDAVKVFQAWLMTTHGHNHRLNTQIVGILFDWLVLVESQLAPRVYRDISEVPPSLNIDHLDDVRSDIRMIVFTFANLNPAAATRYLTDIDSESIRHHDQETVLKSPGTLPEAAPGPFADFALASLIEKDDPDRYYSRRRDYGPFQSHEHVFLDTSPDGGPLLSALNASREDGLRLIRGLVEHATQWRREQYQEQRRPFPQINVPFAGNAKRFEGDLTIYRWARNSGPSLIATTALRALEAWGHLQIEAGRPFTEVLDDILGPDGSSVAFLSVAVDLALSHWQAAADAAWPLAANPQLLQLDEDRFQHDVTGVNRLSRRGSQQVQAALRVDLDAQPSRWTRLADMIGRYVFREDATCLRLLRAALEQSRDDLNDQIEDHPNRIEELHLTVARALRMTEAENWQAVTGTSPDGTPIEAYQFTDPPDEQREREAQAARANANLQRMTIRRRIQSALLEPEQSTPALLQEALEWAKAQPLEAGPMRDEEGENSGEENKSYDAEWNRRAVVMTSALVARDYEAADRDDALAWATPILLAATEQKIREYQGEQIEYNTTAIGTLGIVALFLRGDATITQSMILRAAAYEHPAAQEALRQNLLRLGEVDERLPRSIARIIMVSAVHPRRALGLEQQKENDRLYRETVDAAIAIEQRWLDGESTEPSWPELASWRSRPRRGIRLGDDGHIEDDDDEPPSHYVYEQAIAKLSHHLIRFTINDVPVWVKDLAVHFMAWTEDANGPHGEDVRERDHRPDTWNIAFFHFTGVLSVALSHEEVVDLFLNRIMNFNDEGFHDAMASFLRGYDGATIATDTRNPENPAHVRELLADRIKRTRNYRRLGREKEFTSETHASDALNAMFYQPSHWVNTGRPTIPNNWSGLQTSMATLTELVVGAPTSGYLASLFLNLVESSHDKALIPFVAQAMGAWCSAYGIDPNFWAEKNIGSRVCTWFDTALTNDATAHAVLTDQADELLGRLDILVQSGVAQARILEERIASPVGGRKAS</sequence>
<reference evidence="2 3" key="1">
    <citation type="submission" date="2018-11" db="EMBL/GenBank/DDBJ databases">
        <title>Bradyrhizobium sp. nov., isolated from effective nodules of peanut in China.</title>
        <authorList>
            <person name="Li Y."/>
        </authorList>
    </citation>
    <scope>NUCLEOTIDE SEQUENCE [LARGE SCALE GENOMIC DNA]</scope>
    <source>
        <strain evidence="2 3">CCBAU 51770</strain>
    </source>
</reference>
<accession>A0A4V1KUU5</accession>
<protein>
    <recommendedName>
        <fullName evidence="4">ATP-binding protein</fullName>
    </recommendedName>
</protein>
<dbReference type="InterPro" id="IPR027417">
    <property type="entry name" value="P-loop_NTPase"/>
</dbReference>
<proteinExistence type="predicted"/>
<comment type="caution">
    <text evidence="2">The sequence shown here is derived from an EMBL/GenBank/DDBJ whole genome shotgun (WGS) entry which is preliminary data.</text>
</comment>
<feature type="region of interest" description="Disordered" evidence="1">
    <location>
        <begin position="1220"/>
        <end position="1240"/>
    </location>
</feature>
<organism evidence="2 3">
    <name type="scientific">Bradyrhizobium zhanjiangense</name>
    <dbReference type="NCBI Taxonomy" id="1325107"/>
    <lineage>
        <taxon>Bacteria</taxon>
        <taxon>Pseudomonadati</taxon>
        <taxon>Pseudomonadota</taxon>
        <taxon>Alphaproteobacteria</taxon>
        <taxon>Hyphomicrobiales</taxon>
        <taxon>Nitrobacteraceae</taxon>
        <taxon>Bradyrhizobium</taxon>
    </lineage>
</organism>